<gene>
    <name evidence="4" type="ORF">GCM10011273_06580</name>
</gene>
<keyword evidence="5" id="KW-1185">Reference proteome</keyword>
<sequence length="249" mass="26420">MRHVIVTGGSRGLGAVMIEGLLADGYRVSTCSRKKTDNIARLEAHPEYGPYFFWQACEVGEADQVDAFVEAAVAWAGDDGLWGLVNNAGVAQAGILASFPNVESERIIKINLLGTIQMARAASKVMLAQKPSENQGGRIINISSIIGTRGYNGLSAYSASKAGVDGFSRALARELGRRQITVNSVAPGYVATEMSSTLSPSQLKQIVGRTPLGRLADEDDILNAVRFFLSDGARMITGQTLIIDGGIST</sequence>
<protein>
    <submittedName>
        <fullName evidence="4">3-oxoacyl-ACP reductase</fullName>
    </submittedName>
</protein>
<reference evidence="4" key="1">
    <citation type="journal article" date="2014" name="Int. J. Syst. Evol. Microbiol.">
        <title>Complete genome sequence of Corynebacterium casei LMG S-19264T (=DSM 44701T), isolated from a smear-ripened cheese.</title>
        <authorList>
            <consortium name="US DOE Joint Genome Institute (JGI-PGF)"/>
            <person name="Walter F."/>
            <person name="Albersmeier A."/>
            <person name="Kalinowski J."/>
            <person name="Ruckert C."/>
        </authorList>
    </citation>
    <scope>NUCLEOTIDE SEQUENCE</scope>
    <source>
        <strain evidence="4">KCTC 32296</strain>
    </source>
</reference>
<dbReference type="InterPro" id="IPR036291">
    <property type="entry name" value="NAD(P)-bd_dom_sf"/>
</dbReference>
<dbReference type="PRINTS" id="PR00080">
    <property type="entry name" value="SDRFAMILY"/>
</dbReference>
<dbReference type="Proteomes" id="UP000662572">
    <property type="component" value="Unassembled WGS sequence"/>
</dbReference>
<keyword evidence="2" id="KW-0560">Oxidoreductase</keyword>
<dbReference type="Pfam" id="PF00106">
    <property type="entry name" value="adh_short"/>
    <property type="match status" value="1"/>
</dbReference>
<comment type="caution">
    <text evidence="4">The sequence shown here is derived from an EMBL/GenBank/DDBJ whole genome shotgun (WGS) entry which is preliminary data.</text>
</comment>
<dbReference type="InterPro" id="IPR020904">
    <property type="entry name" value="Sc_DH/Rdtase_CS"/>
</dbReference>
<dbReference type="Gene3D" id="3.40.50.720">
    <property type="entry name" value="NAD(P)-binding Rossmann-like Domain"/>
    <property type="match status" value="1"/>
</dbReference>
<dbReference type="PROSITE" id="PS00061">
    <property type="entry name" value="ADH_SHORT"/>
    <property type="match status" value="1"/>
</dbReference>
<evidence type="ECO:0000313" key="4">
    <source>
        <dbReference type="EMBL" id="GGZ24120.1"/>
    </source>
</evidence>
<dbReference type="PANTHER" id="PTHR42760:SF40">
    <property type="entry name" value="3-OXOACYL-[ACYL-CARRIER-PROTEIN] REDUCTASE, CHLOROPLASTIC"/>
    <property type="match status" value="1"/>
</dbReference>
<name>A0A918PWE3_9CAUL</name>
<evidence type="ECO:0000256" key="3">
    <source>
        <dbReference type="RuleBase" id="RU000363"/>
    </source>
</evidence>
<evidence type="ECO:0000256" key="1">
    <source>
        <dbReference type="ARBA" id="ARBA00006484"/>
    </source>
</evidence>
<proteinExistence type="inferred from homology"/>
<dbReference type="InterPro" id="IPR002347">
    <property type="entry name" value="SDR_fam"/>
</dbReference>
<dbReference type="GO" id="GO:0016616">
    <property type="term" value="F:oxidoreductase activity, acting on the CH-OH group of donors, NAD or NADP as acceptor"/>
    <property type="evidence" value="ECO:0007669"/>
    <property type="project" value="TreeGrafter"/>
</dbReference>
<reference evidence="4" key="2">
    <citation type="submission" date="2020-09" db="EMBL/GenBank/DDBJ databases">
        <authorList>
            <person name="Sun Q."/>
            <person name="Kim S."/>
        </authorList>
    </citation>
    <scope>NUCLEOTIDE SEQUENCE</scope>
    <source>
        <strain evidence="4">KCTC 32296</strain>
    </source>
</reference>
<dbReference type="GO" id="GO:0030497">
    <property type="term" value="P:fatty acid elongation"/>
    <property type="evidence" value="ECO:0007669"/>
    <property type="project" value="TreeGrafter"/>
</dbReference>
<dbReference type="SUPFAM" id="SSF51735">
    <property type="entry name" value="NAD(P)-binding Rossmann-fold domains"/>
    <property type="match status" value="1"/>
</dbReference>
<dbReference type="PANTHER" id="PTHR42760">
    <property type="entry name" value="SHORT-CHAIN DEHYDROGENASES/REDUCTASES FAMILY MEMBER"/>
    <property type="match status" value="1"/>
</dbReference>
<dbReference type="FunFam" id="3.40.50.720:FF:000173">
    <property type="entry name" value="3-oxoacyl-[acyl-carrier protein] reductase"/>
    <property type="match status" value="1"/>
</dbReference>
<organism evidence="4 5">
    <name type="scientific">Asticcacaulis endophyticus</name>
    <dbReference type="NCBI Taxonomy" id="1395890"/>
    <lineage>
        <taxon>Bacteria</taxon>
        <taxon>Pseudomonadati</taxon>
        <taxon>Pseudomonadota</taxon>
        <taxon>Alphaproteobacteria</taxon>
        <taxon>Caulobacterales</taxon>
        <taxon>Caulobacteraceae</taxon>
        <taxon>Asticcacaulis</taxon>
    </lineage>
</organism>
<evidence type="ECO:0000313" key="5">
    <source>
        <dbReference type="Proteomes" id="UP000662572"/>
    </source>
</evidence>
<dbReference type="RefSeq" id="WP_189484927.1">
    <property type="nucleotide sequence ID" value="NZ_BMZB01000001.1"/>
</dbReference>
<dbReference type="EMBL" id="BMZB01000001">
    <property type="protein sequence ID" value="GGZ24120.1"/>
    <property type="molecule type" value="Genomic_DNA"/>
</dbReference>
<evidence type="ECO:0000256" key="2">
    <source>
        <dbReference type="ARBA" id="ARBA00023002"/>
    </source>
</evidence>
<dbReference type="PRINTS" id="PR00081">
    <property type="entry name" value="GDHRDH"/>
</dbReference>
<dbReference type="AlphaFoldDB" id="A0A918PWE3"/>
<accession>A0A918PWE3</accession>
<comment type="similarity">
    <text evidence="1 3">Belongs to the short-chain dehydrogenases/reductases (SDR) family.</text>
</comment>